<proteinExistence type="predicted"/>
<dbReference type="Gramene" id="GBG63330">
    <property type="protein sequence ID" value="GBG63330"/>
    <property type="gene ID" value="CBR_g37688"/>
</dbReference>
<evidence type="ECO:0000313" key="3">
    <source>
        <dbReference type="Proteomes" id="UP000265515"/>
    </source>
</evidence>
<dbReference type="EMBL" id="BFEA01000038">
    <property type="protein sequence ID" value="GBG63330.1"/>
    <property type="molecule type" value="Genomic_DNA"/>
</dbReference>
<organism evidence="2 3">
    <name type="scientific">Chara braunii</name>
    <name type="common">Braun's stonewort</name>
    <dbReference type="NCBI Taxonomy" id="69332"/>
    <lineage>
        <taxon>Eukaryota</taxon>
        <taxon>Viridiplantae</taxon>
        <taxon>Streptophyta</taxon>
        <taxon>Charophyceae</taxon>
        <taxon>Charales</taxon>
        <taxon>Characeae</taxon>
        <taxon>Chara</taxon>
    </lineage>
</organism>
<protein>
    <submittedName>
        <fullName evidence="2">Uncharacterized protein</fullName>
    </submittedName>
</protein>
<evidence type="ECO:0000256" key="1">
    <source>
        <dbReference type="SAM" id="MobiDB-lite"/>
    </source>
</evidence>
<feature type="region of interest" description="Disordered" evidence="1">
    <location>
        <begin position="78"/>
        <end position="135"/>
    </location>
</feature>
<gene>
    <name evidence="2" type="ORF">CBR_g37688</name>
</gene>
<reference evidence="2 3" key="1">
    <citation type="journal article" date="2018" name="Cell">
        <title>The Chara Genome: Secondary Complexity and Implications for Plant Terrestrialization.</title>
        <authorList>
            <person name="Nishiyama T."/>
            <person name="Sakayama H."/>
            <person name="Vries J.D."/>
            <person name="Buschmann H."/>
            <person name="Saint-Marcoux D."/>
            <person name="Ullrich K.K."/>
            <person name="Haas F.B."/>
            <person name="Vanderstraeten L."/>
            <person name="Becker D."/>
            <person name="Lang D."/>
            <person name="Vosolsobe S."/>
            <person name="Rombauts S."/>
            <person name="Wilhelmsson P.K.I."/>
            <person name="Janitza P."/>
            <person name="Kern R."/>
            <person name="Heyl A."/>
            <person name="Rumpler F."/>
            <person name="Villalobos L.I.A.C."/>
            <person name="Clay J.M."/>
            <person name="Skokan R."/>
            <person name="Toyoda A."/>
            <person name="Suzuki Y."/>
            <person name="Kagoshima H."/>
            <person name="Schijlen E."/>
            <person name="Tajeshwar N."/>
            <person name="Catarino B."/>
            <person name="Hetherington A.J."/>
            <person name="Saltykova A."/>
            <person name="Bonnot C."/>
            <person name="Breuninger H."/>
            <person name="Symeonidi A."/>
            <person name="Radhakrishnan G.V."/>
            <person name="Van Nieuwerburgh F."/>
            <person name="Deforce D."/>
            <person name="Chang C."/>
            <person name="Karol K.G."/>
            <person name="Hedrich R."/>
            <person name="Ulvskov P."/>
            <person name="Glockner G."/>
            <person name="Delwiche C.F."/>
            <person name="Petrasek J."/>
            <person name="Van de Peer Y."/>
            <person name="Friml J."/>
            <person name="Beilby M."/>
            <person name="Dolan L."/>
            <person name="Kohara Y."/>
            <person name="Sugano S."/>
            <person name="Fujiyama A."/>
            <person name="Delaux P.-M."/>
            <person name="Quint M."/>
            <person name="TheiBen G."/>
            <person name="Hagemann M."/>
            <person name="Harholt J."/>
            <person name="Dunand C."/>
            <person name="Zachgo S."/>
            <person name="Langdale J."/>
            <person name="Maumus F."/>
            <person name="Straeten D.V.D."/>
            <person name="Gould S.B."/>
            <person name="Rensing S.A."/>
        </authorList>
    </citation>
    <scope>NUCLEOTIDE SEQUENCE [LARGE SCALE GENOMIC DNA]</scope>
    <source>
        <strain evidence="2 3">S276</strain>
    </source>
</reference>
<dbReference type="Proteomes" id="UP000265515">
    <property type="component" value="Unassembled WGS sequence"/>
</dbReference>
<comment type="caution">
    <text evidence="2">The sequence shown here is derived from an EMBL/GenBank/DDBJ whole genome shotgun (WGS) entry which is preliminary data.</text>
</comment>
<feature type="compositionally biased region" description="Basic and acidic residues" evidence="1">
    <location>
        <begin position="80"/>
        <end position="89"/>
    </location>
</feature>
<name>A0A388JZT8_CHABU</name>
<sequence length="135" mass="14878">MPERTRLKRGMMWRSWDTVTAIPYSVLSGLEIPAELPAALLADILRAGTLNGEADLETRAYAMDLDCFYRDDFQEEDMEDWARDERTDQDPLGSPGNHDSGSIGEYMINDLGVKTKVDPPVTGPNTAISTDPGAS</sequence>
<dbReference type="AlphaFoldDB" id="A0A388JZT8"/>
<keyword evidence="3" id="KW-1185">Reference proteome</keyword>
<evidence type="ECO:0000313" key="2">
    <source>
        <dbReference type="EMBL" id="GBG63330.1"/>
    </source>
</evidence>
<accession>A0A388JZT8</accession>